<feature type="domain" description="M23ase beta-sheet core" evidence="3">
    <location>
        <begin position="191"/>
        <end position="282"/>
    </location>
</feature>
<evidence type="ECO:0000313" key="5">
    <source>
        <dbReference type="Proteomes" id="UP000315971"/>
    </source>
</evidence>
<dbReference type="Proteomes" id="UP000315971">
    <property type="component" value="Unassembled WGS sequence"/>
</dbReference>
<evidence type="ECO:0000259" key="3">
    <source>
        <dbReference type="Pfam" id="PF01551"/>
    </source>
</evidence>
<dbReference type="Gene3D" id="2.70.70.10">
    <property type="entry name" value="Glucose Permease (Domain IIA)"/>
    <property type="match status" value="1"/>
</dbReference>
<dbReference type="RefSeq" id="WP_142601004.1">
    <property type="nucleotide sequence ID" value="NZ_FXSZ01000001.1"/>
</dbReference>
<dbReference type="OrthoDB" id="9810477at2"/>
<dbReference type="Pfam" id="PF01551">
    <property type="entry name" value="Peptidase_M23"/>
    <property type="match status" value="1"/>
</dbReference>
<dbReference type="InterPro" id="IPR050570">
    <property type="entry name" value="Cell_wall_metabolism_enzyme"/>
</dbReference>
<feature type="transmembrane region" description="Helical" evidence="2">
    <location>
        <begin position="39"/>
        <end position="60"/>
    </location>
</feature>
<gene>
    <name evidence="4" type="ORF">SAMN06265350_101403</name>
</gene>
<evidence type="ECO:0000256" key="2">
    <source>
        <dbReference type="SAM" id="Phobius"/>
    </source>
</evidence>
<organism evidence="4 5">
    <name type="scientific">Solitalea koreensis</name>
    <dbReference type="NCBI Taxonomy" id="543615"/>
    <lineage>
        <taxon>Bacteria</taxon>
        <taxon>Pseudomonadati</taxon>
        <taxon>Bacteroidota</taxon>
        <taxon>Sphingobacteriia</taxon>
        <taxon>Sphingobacteriales</taxon>
        <taxon>Sphingobacteriaceae</taxon>
        <taxon>Solitalea</taxon>
    </lineage>
</organism>
<dbReference type="AlphaFoldDB" id="A0A521AUC6"/>
<sequence length="289" mass="31583">MPTRKKKFIALIKEKYKLVVLKDDTFEEKVSVTLSLMNVFVALAILGFTLIMLTLLLIVFTPLRELIPGYADISLKKSVIETVIKVDSVENAILERDTYLANLQDVINGKAGAEVLQSTVPGSKSINAKDLDHKKPKEDSSLRSFVEQTENYKFKRISSDSPLALKDYKFSSPAKGNISSGFNLKSNKLFVDIATNTSKTVNAVLSGVVLSVAPVSGKGVVITIQHENGIVSMYENCASSTKKMGDYVSVGEMIGTASDNPANKNQGLCSFALWSNGSPVDPKEYIDFR</sequence>
<dbReference type="GO" id="GO:0004222">
    <property type="term" value="F:metalloendopeptidase activity"/>
    <property type="evidence" value="ECO:0007669"/>
    <property type="project" value="TreeGrafter"/>
</dbReference>
<dbReference type="SUPFAM" id="SSF51261">
    <property type="entry name" value="Duplicated hybrid motif"/>
    <property type="match status" value="1"/>
</dbReference>
<accession>A0A521AUC6</accession>
<dbReference type="InterPro" id="IPR016047">
    <property type="entry name" value="M23ase_b-sheet_dom"/>
</dbReference>
<dbReference type="EMBL" id="FXSZ01000001">
    <property type="protein sequence ID" value="SMO38210.1"/>
    <property type="molecule type" value="Genomic_DNA"/>
</dbReference>
<reference evidence="4 5" key="1">
    <citation type="submission" date="2017-05" db="EMBL/GenBank/DDBJ databases">
        <authorList>
            <person name="Varghese N."/>
            <person name="Submissions S."/>
        </authorList>
    </citation>
    <scope>NUCLEOTIDE SEQUENCE [LARGE SCALE GENOMIC DNA]</scope>
    <source>
        <strain evidence="4 5">DSM 21342</strain>
    </source>
</reference>
<proteinExistence type="predicted"/>
<dbReference type="PANTHER" id="PTHR21666:SF289">
    <property type="entry name" value="L-ALA--D-GLU ENDOPEPTIDASE"/>
    <property type="match status" value="1"/>
</dbReference>
<evidence type="ECO:0000313" key="4">
    <source>
        <dbReference type="EMBL" id="SMO38210.1"/>
    </source>
</evidence>
<keyword evidence="5" id="KW-1185">Reference proteome</keyword>
<keyword evidence="2" id="KW-0812">Transmembrane</keyword>
<dbReference type="CDD" id="cd12797">
    <property type="entry name" value="M23_peptidase"/>
    <property type="match status" value="1"/>
</dbReference>
<name>A0A521AUC6_9SPHI</name>
<keyword evidence="2" id="KW-0472">Membrane</keyword>
<evidence type="ECO:0000256" key="1">
    <source>
        <dbReference type="ARBA" id="ARBA00022729"/>
    </source>
</evidence>
<keyword evidence="1" id="KW-0732">Signal</keyword>
<keyword evidence="2" id="KW-1133">Transmembrane helix</keyword>
<dbReference type="InterPro" id="IPR011055">
    <property type="entry name" value="Dup_hybrid_motif"/>
</dbReference>
<dbReference type="PANTHER" id="PTHR21666">
    <property type="entry name" value="PEPTIDASE-RELATED"/>
    <property type="match status" value="1"/>
</dbReference>
<protein>
    <submittedName>
        <fullName evidence="4">Peptidase family M23</fullName>
    </submittedName>
</protein>